<reference evidence="1" key="1">
    <citation type="submission" date="2018-05" db="EMBL/GenBank/DDBJ databases">
        <authorList>
            <person name="Lanie J.A."/>
            <person name="Ng W.-L."/>
            <person name="Kazmierczak K.M."/>
            <person name="Andrzejewski T.M."/>
            <person name="Davidsen T.M."/>
            <person name="Wayne K.J."/>
            <person name="Tettelin H."/>
            <person name="Glass J.I."/>
            <person name="Rusch D."/>
            <person name="Podicherti R."/>
            <person name="Tsui H.-C.T."/>
            <person name="Winkler M.E."/>
        </authorList>
    </citation>
    <scope>NUCLEOTIDE SEQUENCE</scope>
</reference>
<dbReference type="SUPFAM" id="SSF48452">
    <property type="entry name" value="TPR-like"/>
    <property type="match status" value="1"/>
</dbReference>
<evidence type="ECO:0000313" key="1">
    <source>
        <dbReference type="EMBL" id="SVB32084.1"/>
    </source>
</evidence>
<dbReference type="Gene3D" id="1.25.40.10">
    <property type="entry name" value="Tetratricopeptide repeat domain"/>
    <property type="match status" value="1"/>
</dbReference>
<dbReference type="InterPro" id="IPR011990">
    <property type="entry name" value="TPR-like_helical_dom_sf"/>
</dbReference>
<gene>
    <name evidence="1" type="ORF">METZ01_LOCUS184938</name>
</gene>
<organism evidence="1">
    <name type="scientific">marine metagenome</name>
    <dbReference type="NCBI Taxonomy" id="408172"/>
    <lineage>
        <taxon>unclassified sequences</taxon>
        <taxon>metagenomes</taxon>
        <taxon>ecological metagenomes</taxon>
    </lineage>
</organism>
<dbReference type="EMBL" id="UINC01037101">
    <property type="protein sequence ID" value="SVB32084.1"/>
    <property type="molecule type" value="Genomic_DNA"/>
</dbReference>
<proteinExistence type="predicted"/>
<dbReference type="AlphaFoldDB" id="A0A382D212"/>
<protein>
    <submittedName>
        <fullName evidence="1">Uncharacterized protein</fullName>
    </submittedName>
</protein>
<name>A0A382D212_9ZZZZ</name>
<accession>A0A382D212</accession>
<dbReference type="Pfam" id="PF14559">
    <property type="entry name" value="TPR_19"/>
    <property type="match status" value="1"/>
</dbReference>
<sequence length="173" mass="19396">MKLTLKLLTLALMTALLVVPVMAQEDEQAATATSTEAAGSDEELDDEWLNTVWTQVDDMVKEEEHKLQETVTVAGVRGAEAEDSILDRLYYKGAKRYPSQDKLNKAIETLREALAAAPRGENAPMQKYFIAQCYEKLGRTSDARTYYGHVTKDHPNTTWSKKAQADLDRLTTQ</sequence>